<dbReference type="GO" id="GO:0005777">
    <property type="term" value="C:peroxisome"/>
    <property type="evidence" value="ECO:0007669"/>
    <property type="project" value="TreeGrafter"/>
</dbReference>
<organism evidence="2 3">
    <name type="scientific">Mola mola</name>
    <name type="common">Ocean sunfish</name>
    <name type="synonym">Tetraodon mola</name>
    <dbReference type="NCBI Taxonomy" id="94237"/>
    <lineage>
        <taxon>Eukaryota</taxon>
        <taxon>Metazoa</taxon>
        <taxon>Chordata</taxon>
        <taxon>Craniata</taxon>
        <taxon>Vertebrata</taxon>
        <taxon>Euteleostomi</taxon>
        <taxon>Actinopterygii</taxon>
        <taxon>Neopterygii</taxon>
        <taxon>Teleostei</taxon>
        <taxon>Neoteleostei</taxon>
        <taxon>Acanthomorphata</taxon>
        <taxon>Eupercaria</taxon>
        <taxon>Tetraodontiformes</taxon>
        <taxon>Molidae</taxon>
        <taxon>Mola</taxon>
    </lineage>
</organism>
<dbReference type="Proteomes" id="UP000261620">
    <property type="component" value="Unplaced"/>
</dbReference>
<protein>
    <submittedName>
        <fullName evidence="2">Uncharacterized protein</fullName>
    </submittedName>
</protein>
<accession>A0A3Q3VP18</accession>
<dbReference type="Ensembl" id="ENSMMOT00000003762.1">
    <property type="protein sequence ID" value="ENSMMOP00000003696.1"/>
    <property type="gene ID" value="ENSMMOG00000002955.1"/>
</dbReference>
<dbReference type="PANTHER" id="PTHR21623:SF2">
    <property type="entry name" value="COILED-COIL DOMAIN-CONTAINING PROTEIN 33"/>
    <property type="match status" value="1"/>
</dbReference>
<keyword evidence="3" id="KW-1185">Reference proteome</keyword>
<name>A0A3Q3VP18_MOLML</name>
<evidence type="ECO:0000256" key="1">
    <source>
        <dbReference type="SAM" id="MobiDB-lite"/>
    </source>
</evidence>
<reference evidence="2" key="2">
    <citation type="submission" date="2025-09" db="UniProtKB">
        <authorList>
            <consortium name="Ensembl"/>
        </authorList>
    </citation>
    <scope>IDENTIFICATION</scope>
</reference>
<evidence type="ECO:0000313" key="3">
    <source>
        <dbReference type="Proteomes" id="UP000261620"/>
    </source>
</evidence>
<dbReference type="InterPro" id="IPR039889">
    <property type="entry name" value="CCD33"/>
</dbReference>
<proteinExistence type="predicted"/>
<reference evidence="2" key="1">
    <citation type="submission" date="2025-08" db="UniProtKB">
        <authorList>
            <consortium name="Ensembl"/>
        </authorList>
    </citation>
    <scope>IDENTIFICATION</scope>
</reference>
<evidence type="ECO:0000313" key="2">
    <source>
        <dbReference type="Ensembl" id="ENSMMOP00000003696.1"/>
    </source>
</evidence>
<dbReference type="STRING" id="94237.ENSMMOP00000003696"/>
<dbReference type="AlphaFoldDB" id="A0A3Q3VP18"/>
<sequence>RHRENMQTPHRNVLTWNRNPGPSCCEQVENYRSAWTRMAEDIILPIDLSWHQDLGRCQLDDTDIDVMTKAEIMARETNKAASQRDRIQDLQNELIKGFFSIKNDSEKELLNLQRYQRCHQSRTTKMATLEATAREQDKIIDKMERALVTKLREKIHRVVTKQRERLFMLLEETELALTAENTRLRQELDRIGQHLDALPVKEKLSLLDKKRGGLEENSKSWGRQKQEMLTKLS</sequence>
<feature type="region of interest" description="Disordered" evidence="1">
    <location>
        <begin position="213"/>
        <end position="233"/>
    </location>
</feature>
<dbReference type="PANTHER" id="PTHR21623">
    <property type="entry name" value="SPERIOLIN-BINDING FACTOR"/>
    <property type="match status" value="1"/>
</dbReference>